<evidence type="ECO:0000313" key="2">
    <source>
        <dbReference type="EMBL" id="MED6204909.1"/>
    </source>
</evidence>
<feature type="compositionally biased region" description="Polar residues" evidence="1">
    <location>
        <begin position="32"/>
        <end position="50"/>
    </location>
</feature>
<keyword evidence="3" id="KW-1185">Reference proteome</keyword>
<protein>
    <submittedName>
        <fullName evidence="2">Uncharacterized protein</fullName>
    </submittedName>
</protein>
<feature type="region of interest" description="Disordered" evidence="1">
    <location>
        <begin position="205"/>
        <end position="235"/>
    </location>
</feature>
<proteinExistence type="predicted"/>
<feature type="region of interest" description="Disordered" evidence="1">
    <location>
        <begin position="24"/>
        <end position="50"/>
    </location>
</feature>
<organism evidence="2 3">
    <name type="scientific">Stylosanthes scabra</name>
    <dbReference type="NCBI Taxonomy" id="79078"/>
    <lineage>
        <taxon>Eukaryota</taxon>
        <taxon>Viridiplantae</taxon>
        <taxon>Streptophyta</taxon>
        <taxon>Embryophyta</taxon>
        <taxon>Tracheophyta</taxon>
        <taxon>Spermatophyta</taxon>
        <taxon>Magnoliopsida</taxon>
        <taxon>eudicotyledons</taxon>
        <taxon>Gunneridae</taxon>
        <taxon>Pentapetalae</taxon>
        <taxon>rosids</taxon>
        <taxon>fabids</taxon>
        <taxon>Fabales</taxon>
        <taxon>Fabaceae</taxon>
        <taxon>Papilionoideae</taxon>
        <taxon>50 kb inversion clade</taxon>
        <taxon>dalbergioids sensu lato</taxon>
        <taxon>Dalbergieae</taxon>
        <taxon>Pterocarpus clade</taxon>
        <taxon>Stylosanthes</taxon>
    </lineage>
</organism>
<sequence length="235" mass="25406">MLDWICISSHQKIEFDRRSIYTDRERKRDKANSSPTELLPSTASRPSPSAVDSSVLFSVLSPYLPQLNTPKRAPTETWTRSIGFNASIVVNTHRLCLSSSPPHLPLQNRRSSPSLSPISELKLAAVALSSSRPRTARSRSLRLRYRSEARRHSAAAGSISGPSQAIISSSTGSTTAVPHLPPFLQLHLSAFISTVTTHCPICLLPTRPTSSPPSPSASAYRLLTSSSSGPSQAII</sequence>
<evidence type="ECO:0000256" key="1">
    <source>
        <dbReference type="SAM" id="MobiDB-lite"/>
    </source>
</evidence>
<gene>
    <name evidence="2" type="ORF">PIB30_013153</name>
</gene>
<dbReference type="EMBL" id="JASCZI010241689">
    <property type="protein sequence ID" value="MED6204909.1"/>
    <property type="molecule type" value="Genomic_DNA"/>
</dbReference>
<name>A0ABU6Y4H6_9FABA</name>
<accession>A0ABU6Y4H6</accession>
<comment type="caution">
    <text evidence="2">The sequence shown here is derived from an EMBL/GenBank/DDBJ whole genome shotgun (WGS) entry which is preliminary data.</text>
</comment>
<feature type="compositionally biased region" description="Polar residues" evidence="1">
    <location>
        <begin position="224"/>
        <end position="235"/>
    </location>
</feature>
<evidence type="ECO:0000313" key="3">
    <source>
        <dbReference type="Proteomes" id="UP001341840"/>
    </source>
</evidence>
<reference evidence="2 3" key="1">
    <citation type="journal article" date="2023" name="Plants (Basel)">
        <title>Bridging the Gap: Combining Genomics and Transcriptomics Approaches to Understand Stylosanthes scabra, an Orphan Legume from the Brazilian Caatinga.</title>
        <authorList>
            <person name="Ferreira-Neto J.R.C."/>
            <person name="da Silva M.D."/>
            <person name="Binneck E."/>
            <person name="de Melo N.F."/>
            <person name="da Silva R.H."/>
            <person name="de Melo A.L.T.M."/>
            <person name="Pandolfi V."/>
            <person name="Bustamante F.O."/>
            <person name="Brasileiro-Vidal A.C."/>
            <person name="Benko-Iseppon A.M."/>
        </authorList>
    </citation>
    <scope>NUCLEOTIDE SEQUENCE [LARGE SCALE GENOMIC DNA]</scope>
    <source>
        <tissue evidence="2">Leaves</tissue>
    </source>
</reference>
<dbReference type="Proteomes" id="UP001341840">
    <property type="component" value="Unassembled WGS sequence"/>
</dbReference>